<name>W6Q8Z3_PENRF</name>
<evidence type="ECO:0000256" key="5">
    <source>
        <dbReference type="ARBA" id="ARBA00022856"/>
    </source>
</evidence>
<sequence length="104" mass="11638">MDVQGQVPWDPEPSKTSIGQKVYHFIKRRFFAWWTKYNYILAAALDTGLALSGIVIFFCISYPGATFPDWWGNNVYLNTADAQGVPYKSMPAVGYFGPANGTFS</sequence>
<keyword evidence="7 9" id="KW-1133">Transmembrane helix</keyword>
<organism evidence="10 11">
    <name type="scientific">Penicillium roqueforti (strain FM164)</name>
    <dbReference type="NCBI Taxonomy" id="1365484"/>
    <lineage>
        <taxon>Eukaryota</taxon>
        <taxon>Fungi</taxon>
        <taxon>Dikarya</taxon>
        <taxon>Ascomycota</taxon>
        <taxon>Pezizomycotina</taxon>
        <taxon>Eurotiomycetes</taxon>
        <taxon>Eurotiomycetidae</taxon>
        <taxon>Eurotiales</taxon>
        <taxon>Aspergillaceae</taxon>
        <taxon>Penicillium</taxon>
    </lineage>
</organism>
<evidence type="ECO:0000256" key="9">
    <source>
        <dbReference type="SAM" id="Phobius"/>
    </source>
</evidence>
<evidence type="ECO:0000256" key="4">
    <source>
        <dbReference type="ARBA" id="ARBA00022692"/>
    </source>
</evidence>
<proteinExistence type="inferred from homology"/>
<dbReference type="Pfam" id="PF03169">
    <property type="entry name" value="OPT"/>
    <property type="match status" value="1"/>
</dbReference>
<dbReference type="InterPro" id="IPR004813">
    <property type="entry name" value="OPT"/>
</dbReference>
<evidence type="ECO:0000256" key="7">
    <source>
        <dbReference type="ARBA" id="ARBA00022989"/>
    </source>
</evidence>
<keyword evidence="3" id="KW-0813">Transport</keyword>
<dbReference type="EMBL" id="HG792016">
    <property type="protein sequence ID" value="CDM30689.1"/>
    <property type="molecule type" value="Genomic_DNA"/>
</dbReference>
<keyword evidence="6" id="KW-0653">Protein transport</keyword>
<dbReference type="GO" id="GO:0035673">
    <property type="term" value="F:oligopeptide transmembrane transporter activity"/>
    <property type="evidence" value="ECO:0007669"/>
    <property type="project" value="InterPro"/>
</dbReference>
<evidence type="ECO:0000256" key="6">
    <source>
        <dbReference type="ARBA" id="ARBA00022927"/>
    </source>
</evidence>
<dbReference type="OMA" id="GLGICTM"/>
<comment type="subcellular location">
    <subcellularLocation>
        <location evidence="1">Membrane</location>
        <topology evidence="1">Multi-pass membrane protein</topology>
    </subcellularLocation>
</comment>
<evidence type="ECO:0000256" key="2">
    <source>
        <dbReference type="ARBA" id="ARBA00008807"/>
    </source>
</evidence>
<protein>
    <submittedName>
        <fullName evidence="10">Oligopeptide transporter OPT superfamily</fullName>
    </submittedName>
</protein>
<keyword evidence="4 9" id="KW-0812">Transmembrane</keyword>
<evidence type="ECO:0000313" key="10">
    <source>
        <dbReference type="EMBL" id="CDM30689.1"/>
    </source>
</evidence>
<keyword evidence="5" id="KW-0571">Peptide transport</keyword>
<gene>
    <name evidence="10" type="ORF">PROQFM164_S02g000839</name>
</gene>
<comment type="similarity">
    <text evidence="2">Belongs to the oligopeptide OPT transporter family.</text>
</comment>
<feature type="transmembrane region" description="Helical" evidence="9">
    <location>
        <begin position="37"/>
        <end position="63"/>
    </location>
</feature>
<dbReference type="GO" id="GO:0015031">
    <property type="term" value="P:protein transport"/>
    <property type="evidence" value="ECO:0007669"/>
    <property type="project" value="UniProtKB-KW"/>
</dbReference>
<dbReference type="InterPro" id="IPR004648">
    <property type="entry name" value="Oligpept_transpt"/>
</dbReference>
<keyword evidence="8 9" id="KW-0472">Membrane</keyword>
<evidence type="ECO:0000313" key="11">
    <source>
        <dbReference type="Proteomes" id="UP000030686"/>
    </source>
</evidence>
<dbReference type="OrthoDB" id="9986677at2759"/>
<dbReference type="GO" id="GO:0016020">
    <property type="term" value="C:membrane"/>
    <property type="evidence" value="ECO:0007669"/>
    <property type="project" value="UniProtKB-SubCell"/>
</dbReference>
<dbReference type="PANTHER" id="PTHR22601">
    <property type="entry name" value="ISP4 LIKE PROTEIN"/>
    <property type="match status" value="1"/>
</dbReference>
<evidence type="ECO:0000256" key="8">
    <source>
        <dbReference type="ARBA" id="ARBA00023136"/>
    </source>
</evidence>
<reference evidence="10" key="1">
    <citation type="journal article" date="2014" name="Nat. Commun.">
        <title>Multiple recent horizontal transfers of a large genomic region in cheese making fungi.</title>
        <authorList>
            <person name="Cheeseman K."/>
            <person name="Ropars J."/>
            <person name="Renault P."/>
            <person name="Dupont J."/>
            <person name="Gouzy J."/>
            <person name="Branca A."/>
            <person name="Abraham A.L."/>
            <person name="Ceppi M."/>
            <person name="Conseiller E."/>
            <person name="Debuchy R."/>
            <person name="Malagnac F."/>
            <person name="Goarin A."/>
            <person name="Silar P."/>
            <person name="Lacoste S."/>
            <person name="Sallet E."/>
            <person name="Bensimon A."/>
            <person name="Giraud T."/>
            <person name="Brygoo Y."/>
        </authorList>
    </citation>
    <scope>NUCLEOTIDE SEQUENCE [LARGE SCALE GENOMIC DNA]</scope>
    <source>
        <strain evidence="10">FM164</strain>
    </source>
</reference>
<evidence type="ECO:0000256" key="3">
    <source>
        <dbReference type="ARBA" id="ARBA00022448"/>
    </source>
</evidence>
<dbReference type="AlphaFoldDB" id="W6Q8Z3"/>
<accession>W6Q8Z3</accession>
<dbReference type="Proteomes" id="UP000030686">
    <property type="component" value="Unassembled WGS sequence"/>
</dbReference>
<keyword evidence="11" id="KW-1185">Reference proteome</keyword>
<evidence type="ECO:0000256" key="1">
    <source>
        <dbReference type="ARBA" id="ARBA00004141"/>
    </source>
</evidence>